<accession>A0ABQ9IDQ8</accession>
<dbReference type="Proteomes" id="UP001159363">
    <property type="component" value="Chromosome 1"/>
</dbReference>
<protein>
    <submittedName>
        <fullName evidence="1">Uncharacterized protein</fullName>
    </submittedName>
</protein>
<gene>
    <name evidence="1" type="ORF">PR048_000115</name>
</gene>
<dbReference type="PANTHER" id="PTHR21879">
    <property type="entry name" value="FI03362P-RELATED-RELATED"/>
    <property type="match status" value="1"/>
</dbReference>
<dbReference type="Pfam" id="PF07898">
    <property type="entry name" value="DUF1676"/>
    <property type="match status" value="1"/>
</dbReference>
<sequence length="164" mass="16947">MGLLLAAAAMMKAMLGALGVGAVALLAGKALMTGLLALMLAAIVSLKSLAGGGGKHVSYEIVSKPVVSHVDTHSHEVVHEHGHGHSSYGRSFDIATDYPAASGPPHAYLPLTAPEQPRLHPVYQAASPAAPPPPAETFHGGTMRYHDDFRPLTAPGRDLPAPNT</sequence>
<keyword evidence="2" id="KW-1185">Reference proteome</keyword>
<comment type="caution">
    <text evidence="1">The sequence shown here is derived from an EMBL/GenBank/DDBJ whole genome shotgun (WGS) entry which is preliminary data.</text>
</comment>
<proteinExistence type="predicted"/>
<name>A0ABQ9IDQ8_9NEOP</name>
<organism evidence="1 2">
    <name type="scientific">Dryococelus australis</name>
    <dbReference type="NCBI Taxonomy" id="614101"/>
    <lineage>
        <taxon>Eukaryota</taxon>
        <taxon>Metazoa</taxon>
        <taxon>Ecdysozoa</taxon>
        <taxon>Arthropoda</taxon>
        <taxon>Hexapoda</taxon>
        <taxon>Insecta</taxon>
        <taxon>Pterygota</taxon>
        <taxon>Neoptera</taxon>
        <taxon>Polyneoptera</taxon>
        <taxon>Phasmatodea</taxon>
        <taxon>Verophasmatodea</taxon>
        <taxon>Anareolatae</taxon>
        <taxon>Phasmatidae</taxon>
        <taxon>Eurycanthinae</taxon>
        <taxon>Dryococelus</taxon>
    </lineage>
</organism>
<dbReference type="EMBL" id="JARBHB010000001">
    <property type="protein sequence ID" value="KAJ8894808.1"/>
    <property type="molecule type" value="Genomic_DNA"/>
</dbReference>
<evidence type="ECO:0000313" key="2">
    <source>
        <dbReference type="Proteomes" id="UP001159363"/>
    </source>
</evidence>
<evidence type="ECO:0000313" key="1">
    <source>
        <dbReference type="EMBL" id="KAJ8894808.1"/>
    </source>
</evidence>
<dbReference type="PANTHER" id="PTHR21879:SF9">
    <property type="entry name" value="OSIRIS 16"/>
    <property type="match status" value="1"/>
</dbReference>
<dbReference type="InterPro" id="IPR012464">
    <property type="entry name" value="DUF1676"/>
</dbReference>
<reference evidence="1 2" key="1">
    <citation type="submission" date="2023-02" db="EMBL/GenBank/DDBJ databases">
        <title>LHISI_Scaffold_Assembly.</title>
        <authorList>
            <person name="Stuart O.P."/>
            <person name="Cleave R."/>
            <person name="Magrath M.J.L."/>
            <person name="Mikheyev A.S."/>
        </authorList>
    </citation>
    <scope>NUCLEOTIDE SEQUENCE [LARGE SCALE GENOMIC DNA]</scope>
    <source>
        <strain evidence="1">Daus_M_001</strain>
        <tissue evidence="1">Leg muscle</tissue>
    </source>
</reference>